<dbReference type="OrthoDB" id="7346657at2"/>
<evidence type="ECO:0000313" key="3">
    <source>
        <dbReference type="Proteomes" id="UP000427769"/>
    </source>
</evidence>
<sequence>MEMKIAVCGKGGCGKSTVVAVLAYEFQRRDQQVLVVDSDESNSGLHWMLGIENPPKPLIDFVGGKQEIQNKMFTGFTAGSGDASLSLWRQNEIAMDDIPEAHIEGTNRSRLVVTGKIGRIFEGCACPMGVVTREFLKKLRIDDNEMAIVDMEAGIEHFGRGIESSLDAVIVVVEPSLESLSIAEKTKKLTESGGARFAGAVINKIRSEANRKRLIQELTRRNIIELGCLQYHEALVADGLYGSPVNSEVTKIEAGTIVDRLLDVIRINARSV</sequence>
<keyword evidence="2" id="KW-0067">ATP-binding</keyword>
<dbReference type="GO" id="GO:0016887">
    <property type="term" value="F:ATP hydrolysis activity"/>
    <property type="evidence" value="ECO:0007669"/>
    <property type="project" value="TreeGrafter"/>
</dbReference>
<dbReference type="InterPro" id="IPR050625">
    <property type="entry name" value="ParA/MinD_ATPase"/>
</dbReference>
<dbReference type="Proteomes" id="UP000427769">
    <property type="component" value="Chromosome"/>
</dbReference>
<evidence type="ECO:0000313" key="2">
    <source>
        <dbReference type="EMBL" id="BBO78567.1"/>
    </source>
</evidence>
<dbReference type="GO" id="GO:0005829">
    <property type="term" value="C:cytosol"/>
    <property type="evidence" value="ECO:0007669"/>
    <property type="project" value="TreeGrafter"/>
</dbReference>
<dbReference type="GO" id="GO:0051782">
    <property type="term" value="P:negative regulation of cell division"/>
    <property type="evidence" value="ECO:0007669"/>
    <property type="project" value="TreeGrafter"/>
</dbReference>
<dbReference type="SUPFAM" id="SSF52540">
    <property type="entry name" value="P-loop containing nucleoside triphosphate hydrolases"/>
    <property type="match status" value="1"/>
</dbReference>
<proteinExistence type="predicted"/>
<reference evidence="2 3" key="1">
    <citation type="submission" date="2019-11" db="EMBL/GenBank/DDBJ databases">
        <title>Comparative genomics of hydrocarbon-degrading Desulfosarcina strains.</title>
        <authorList>
            <person name="Watanabe M."/>
            <person name="Kojima H."/>
            <person name="Fukui M."/>
        </authorList>
    </citation>
    <scope>NUCLEOTIDE SEQUENCE [LARGE SCALE GENOMIC DNA]</scope>
    <source>
        <strain evidence="2 3">PP31</strain>
    </source>
</reference>
<keyword evidence="3" id="KW-1185">Reference proteome</keyword>
<protein>
    <submittedName>
        <fullName evidence="2">ATP-binding protein</fullName>
    </submittedName>
</protein>
<dbReference type="GO" id="GO:0005524">
    <property type="term" value="F:ATP binding"/>
    <property type="evidence" value="ECO:0007669"/>
    <property type="project" value="UniProtKB-KW"/>
</dbReference>
<evidence type="ECO:0000259" key="1">
    <source>
        <dbReference type="Pfam" id="PF01656"/>
    </source>
</evidence>
<dbReference type="Gene3D" id="3.40.50.300">
    <property type="entry name" value="P-loop containing nucleotide triphosphate hydrolases"/>
    <property type="match status" value="1"/>
</dbReference>
<feature type="domain" description="CobQ/CobB/MinD/ParA nucleotide binding" evidence="1">
    <location>
        <begin position="6"/>
        <end position="241"/>
    </location>
</feature>
<organism evidence="2 3">
    <name type="scientific">Desulfosarcina widdelii</name>
    <dbReference type="NCBI Taxonomy" id="947919"/>
    <lineage>
        <taxon>Bacteria</taxon>
        <taxon>Pseudomonadati</taxon>
        <taxon>Thermodesulfobacteriota</taxon>
        <taxon>Desulfobacteria</taxon>
        <taxon>Desulfobacterales</taxon>
        <taxon>Desulfosarcinaceae</taxon>
        <taxon>Desulfosarcina</taxon>
    </lineage>
</organism>
<dbReference type="Pfam" id="PF01656">
    <property type="entry name" value="CbiA"/>
    <property type="match status" value="1"/>
</dbReference>
<name>A0A5K7ZPN4_9BACT</name>
<dbReference type="PANTHER" id="PTHR43384:SF3">
    <property type="entry name" value="AAA+ ATPASE DOMAIN-CONTAINING PROTEIN"/>
    <property type="match status" value="1"/>
</dbReference>
<accession>A0A5K7ZPN4</accession>
<dbReference type="InterPro" id="IPR002586">
    <property type="entry name" value="CobQ/CobB/MinD/ParA_Nub-bd_dom"/>
</dbReference>
<dbReference type="EMBL" id="AP021875">
    <property type="protein sequence ID" value="BBO78567.1"/>
    <property type="molecule type" value="Genomic_DNA"/>
</dbReference>
<dbReference type="InterPro" id="IPR014433">
    <property type="entry name" value="CooC"/>
</dbReference>
<dbReference type="PIRSF" id="PIRSF005647">
    <property type="entry name" value="CooC"/>
    <property type="match status" value="1"/>
</dbReference>
<dbReference type="PANTHER" id="PTHR43384">
    <property type="entry name" value="SEPTUM SITE-DETERMINING PROTEIN MIND HOMOLOG, CHLOROPLASTIC-RELATED"/>
    <property type="match status" value="1"/>
</dbReference>
<dbReference type="GO" id="GO:0009898">
    <property type="term" value="C:cytoplasmic side of plasma membrane"/>
    <property type="evidence" value="ECO:0007669"/>
    <property type="project" value="TreeGrafter"/>
</dbReference>
<dbReference type="AlphaFoldDB" id="A0A5K7ZPN4"/>
<keyword evidence="2" id="KW-0547">Nucleotide-binding</keyword>
<dbReference type="InterPro" id="IPR027417">
    <property type="entry name" value="P-loop_NTPase"/>
</dbReference>
<gene>
    <name evidence="2" type="ORF">DSCW_59840</name>
</gene>
<dbReference type="KEGG" id="dwd:DSCW_59840"/>